<keyword evidence="2" id="KW-0560">Oxidoreductase</keyword>
<dbReference type="GO" id="GO:0008395">
    <property type="term" value="F:steroid hydroxylase activity"/>
    <property type="evidence" value="ECO:0007669"/>
    <property type="project" value="TreeGrafter"/>
</dbReference>
<dbReference type="InterPro" id="IPR036396">
    <property type="entry name" value="Cyt_P450_sf"/>
</dbReference>
<keyword evidence="2" id="KW-0408">Iron</keyword>
<keyword evidence="2" id="KW-0479">Metal-binding</keyword>
<protein>
    <submittedName>
        <fullName evidence="3">Hydroxylation protein CepL</fullName>
    </submittedName>
</protein>
<dbReference type="GO" id="GO:0036199">
    <property type="term" value="F:cholest-4-en-3-one 26-monooxygenase activity"/>
    <property type="evidence" value="ECO:0007669"/>
    <property type="project" value="TreeGrafter"/>
</dbReference>
<name>A0A1C5HEE8_9ACTN</name>
<dbReference type="RefSeq" id="WP_088969890.1">
    <property type="nucleotide sequence ID" value="NZ_JBHLYF010000014.1"/>
</dbReference>
<proteinExistence type="inferred from homology"/>
<dbReference type="Proteomes" id="UP000198210">
    <property type="component" value="Chromosome I"/>
</dbReference>
<dbReference type="InterPro" id="IPR002397">
    <property type="entry name" value="Cyt_P450_B"/>
</dbReference>
<keyword evidence="4" id="KW-1185">Reference proteome</keyword>
<dbReference type="Pfam" id="PF00067">
    <property type="entry name" value="p450"/>
    <property type="match status" value="1"/>
</dbReference>
<dbReference type="PANTHER" id="PTHR46696">
    <property type="entry name" value="P450, PUTATIVE (EUROFUNG)-RELATED"/>
    <property type="match status" value="1"/>
</dbReference>
<organism evidence="3 4">
    <name type="scientific">Micromonospora siamensis</name>
    <dbReference type="NCBI Taxonomy" id="299152"/>
    <lineage>
        <taxon>Bacteria</taxon>
        <taxon>Bacillati</taxon>
        <taxon>Actinomycetota</taxon>
        <taxon>Actinomycetes</taxon>
        <taxon>Micromonosporales</taxon>
        <taxon>Micromonosporaceae</taxon>
        <taxon>Micromonospora</taxon>
    </lineage>
</organism>
<accession>A0A1C5HEE8</accession>
<dbReference type="PANTHER" id="PTHR46696:SF4">
    <property type="entry name" value="BIOTIN BIOSYNTHESIS CYTOCHROME P450"/>
    <property type="match status" value="1"/>
</dbReference>
<gene>
    <name evidence="3" type="ORF">GA0074704_1583</name>
</gene>
<evidence type="ECO:0000256" key="1">
    <source>
        <dbReference type="ARBA" id="ARBA00010617"/>
    </source>
</evidence>
<evidence type="ECO:0000256" key="2">
    <source>
        <dbReference type="RuleBase" id="RU000461"/>
    </source>
</evidence>
<keyword evidence="2" id="KW-0349">Heme</keyword>
<evidence type="ECO:0000313" key="3">
    <source>
        <dbReference type="EMBL" id="SCG44398.1"/>
    </source>
</evidence>
<dbReference type="SUPFAM" id="SSF48264">
    <property type="entry name" value="Cytochrome P450"/>
    <property type="match status" value="1"/>
</dbReference>
<dbReference type="EMBL" id="LT607751">
    <property type="protein sequence ID" value="SCG44398.1"/>
    <property type="molecule type" value="Genomic_DNA"/>
</dbReference>
<dbReference type="GO" id="GO:0006707">
    <property type="term" value="P:cholesterol catabolic process"/>
    <property type="evidence" value="ECO:0007669"/>
    <property type="project" value="TreeGrafter"/>
</dbReference>
<sequence length="394" mass="43518">MDLGDADLYLSAERYQRWREHTEADAVLWSGPGTSPGGFWSVFSHEHCRSLFAHSAPFTSEYGMMIGFDADHPDRSGGRMLVVSDGARHARLRKLIGPFLSRMRAVSMEDAVRREIRTHVEALCDGEVHDVATGLAPRIPAAVVCEVLDIPVGERDRLIELTNHAFGGADETFDKMTPSQAHTEILYYFNDLIARRRRRPGQDLISGMLRDQGLSASDVVINCDNVLIGGNETTRHAIAGCFEILGERPELLTLLRERPEAVHPLIEEVLRWTSPAMHVLRVATEQVTIGGQEIAKGSAVVAWLAAANRDERVFPEADVFRPDRQPNKHLGFGYGPHVCLGAALARLEIRLLLEALAELTDAVVVPTPPVALRSNLVQGRRSLRVTVTPRGRVG</sequence>
<reference evidence="3 4" key="1">
    <citation type="submission" date="2016-06" db="EMBL/GenBank/DDBJ databases">
        <authorList>
            <person name="Kjaerup R.B."/>
            <person name="Dalgaard T.S."/>
            <person name="Juul-Madsen H.R."/>
        </authorList>
    </citation>
    <scope>NUCLEOTIDE SEQUENCE [LARGE SCALE GENOMIC DNA]</scope>
    <source>
        <strain evidence="3 4">DSM 45097</strain>
    </source>
</reference>
<dbReference type="AlphaFoldDB" id="A0A1C5HEE8"/>
<dbReference type="InterPro" id="IPR001128">
    <property type="entry name" value="Cyt_P450"/>
</dbReference>
<comment type="similarity">
    <text evidence="1 2">Belongs to the cytochrome P450 family.</text>
</comment>
<keyword evidence="2" id="KW-0503">Monooxygenase</keyword>
<dbReference type="GO" id="GO:0020037">
    <property type="term" value="F:heme binding"/>
    <property type="evidence" value="ECO:0007669"/>
    <property type="project" value="InterPro"/>
</dbReference>
<dbReference type="PRINTS" id="PR00359">
    <property type="entry name" value="BP450"/>
</dbReference>
<evidence type="ECO:0000313" key="4">
    <source>
        <dbReference type="Proteomes" id="UP000198210"/>
    </source>
</evidence>
<dbReference type="Gene3D" id="1.10.630.10">
    <property type="entry name" value="Cytochrome P450"/>
    <property type="match status" value="1"/>
</dbReference>
<dbReference type="InterPro" id="IPR017972">
    <property type="entry name" value="Cyt_P450_CS"/>
</dbReference>
<dbReference type="GO" id="GO:0005506">
    <property type="term" value="F:iron ion binding"/>
    <property type="evidence" value="ECO:0007669"/>
    <property type="project" value="InterPro"/>
</dbReference>
<dbReference type="PROSITE" id="PS00086">
    <property type="entry name" value="CYTOCHROME_P450"/>
    <property type="match status" value="1"/>
</dbReference>